<comment type="caution">
    <text evidence="1">The sequence shown here is derived from an EMBL/GenBank/DDBJ whole genome shotgun (WGS) entry which is preliminary data.</text>
</comment>
<evidence type="ECO:0000313" key="2">
    <source>
        <dbReference type="Proteomes" id="UP000013009"/>
    </source>
</evidence>
<dbReference type="HOGENOM" id="CLU_3228274_0_0_6"/>
<keyword evidence="2" id="KW-1185">Reference proteome</keyword>
<dbReference type="AlphaFoldDB" id="N9R2L4"/>
<protein>
    <submittedName>
        <fullName evidence="1">Uncharacterized protein</fullName>
    </submittedName>
</protein>
<proteinExistence type="predicted"/>
<evidence type="ECO:0000313" key="1">
    <source>
        <dbReference type="EMBL" id="ENX36536.1"/>
    </source>
</evidence>
<gene>
    <name evidence="1" type="ORF">F889_00251</name>
</gene>
<reference evidence="1 2" key="1">
    <citation type="submission" date="2013-02" db="EMBL/GenBank/DDBJ databases">
        <title>The Genome Sequence of Acinetobacter sp. NIPH 1859.</title>
        <authorList>
            <consortium name="The Broad Institute Genome Sequencing Platform"/>
            <consortium name="The Broad Institute Genome Sequencing Center for Infectious Disease"/>
            <person name="Cerqueira G."/>
            <person name="Feldgarden M."/>
            <person name="Courvalin P."/>
            <person name="Perichon B."/>
            <person name="Grillot-Courvalin C."/>
            <person name="Clermont D."/>
            <person name="Rocha E."/>
            <person name="Yoon E.-J."/>
            <person name="Nemec A."/>
            <person name="Walker B."/>
            <person name="Young S.K."/>
            <person name="Zeng Q."/>
            <person name="Gargeya S."/>
            <person name="Fitzgerald M."/>
            <person name="Haas B."/>
            <person name="Abouelleil A."/>
            <person name="Alvarado L."/>
            <person name="Arachchi H.M."/>
            <person name="Berlin A.M."/>
            <person name="Chapman S.B."/>
            <person name="Dewar J."/>
            <person name="Goldberg J."/>
            <person name="Griggs A."/>
            <person name="Gujja S."/>
            <person name="Hansen M."/>
            <person name="Howarth C."/>
            <person name="Imamovic A."/>
            <person name="Larimer J."/>
            <person name="McCowan C."/>
            <person name="Murphy C."/>
            <person name="Neiman D."/>
            <person name="Pearson M."/>
            <person name="Priest M."/>
            <person name="Roberts A."/>
            <person name="Saif S."/>
            <person name="Shea T."/>
            <person name="Sisk P."/>
            <person name="Sykes S."/>
            <person name="Wortman J."/>
            <person name="Nusbaum C."/>
            <person name="Birren B."/>
        </authorList>
    </citation>
    <scope>NUCLEOTIDE SEQUENCE [LARGE SCALE GENOMIC DNA]</scope>
    <source>
        <strain evidence="1 2">NIPH 1859</strain>
    </source>
</reference>
<name>N9R2L4_9GAMM</name>
<dbReference type="Proteomes" id="UP000013009">
    <property type="component" value="Unassembled WGS sequence"/>
</dbReference>
<sequence length="43" mass="5108">MRVQISTLYWVGFLTCTMAEIPIRLSGKTRPEFKRLNLQQFSF</sequence>
<accession>N9R2L4</accession>
<dbReference type="EMBL" id="APRZ01000003">
    <property type="protein sequence ID" value="ENX36536.1"/>
    <property type="molecule type" value="Genomic_DNA"/>
</dbReference>
<organism evidence="1 2">
    <name type="scientific">Acinetobacter colistiniresistens</name>
    <dbReference type="NCBI Taxonomy" id="280145"/>
    <lineage>
        <taxon>Bacteria</taxon>
        <taxon>Pseudomonadati</taxon>
        <taxon>Pseudomonadota</taxon>
        <taxon>Gammaproteobacteria</taxon>
        <taxon>Moraxellales</taxon>
        <taxon>Moraxellaceae</taxon>
        <taxon>Acinetobacter</taxon>
    </lineage>
</organism>